<dbReference type="AlphaFoldDB" id="A0A9W4T3C5"/>
<organism evidence="1 2">
    <name type="scientific">Funneliformis geosporum</name>
    <dbReference type="NCBI Taxonomy" id="1117311"/>
    <lineage>
        <taxon>Eukaryota</taxon>
        <taxon>Fungi</taxon>
        <taxon>Fungi incertae sedis</taxon>
        <taxon>Mucoromycota</taxon>
        <taxon>Glomeromycotina</taxon>
        <taxon>Glomeromycetes</taxon>
        <taxon>Glomerales</taxon>
        <taxon>Glomeraceae</taxon>
        <taxon>Funneliformis</taxon>
    </lineage>
</organism>
<comment type="caution">
    <text evidence="1">The sequence shown here is derived from an EMBL/GenBank/DDBJ whole genome shotgun (WGS) entry which is preliminary data.</text>
</comment>
<evidence type="ECO:0000313" key="1">
    <source>
        <dbReference type="EMBL" id="CAI2190926.1"/>
    </source>
</evidence>
<evidence type="ECO:0000313" key="2">
    <source>
        <dbReference type="Proteomes" id="UP001153678"/>
    </source>
</evidence>
<protein>
    <submittedName>
        <fullName evidence="1">18382_t:CDS:1</fullName>
    </submittedName>
</protein>
<dbReference type="OrthoDB" id="2412484at2759"/>
<reference evidence="1" key="1">
    <citation type="submission" date="2022-08" db="EMBL/GenBank/DDBJ databases">
        <authorList>
            <person name="Kallberg Y."/>
            <person name="Tangrot J."/>
            <person name="Rosling A."/>
        </authorList>
    </citation>
    <scope>NUCLEOTIDE SEQUENCE</scope>
    <source>
        <strain evidence="1">Wild A</strain>
    </source>
</reference>
<sequence length="118" mass="13744">MKFCQTGNFESFNVQLFWKNLNVREEKVNTQTAQVILQEKEEQNACQVRSNMLDENIQVLSKKRRKGYSTPPHKNNKHGVSSTRIARIATAIHIAHILQTLYISDSRFCDYDEKSSRL</sequence>
<gene>
    <name evidence="1" type="ORF">FWILDA_LOCUS14819</name>
</gene>
<proteinExistence type="predicted"/>
<dbReference type="EMBL" id="CAMKVN010006949">
    <property type="protein sequence ID" value="CAI2190926.1"/>
    <property type="molecule type" value="Genomic_DNA"/>
</dbReference>
<dbReference type="Proteomes" id="UP001153678">
    <property type="component" value="Unassembled WGS sequence"/>
</dbReference>
<name>A0A9W4T3C5_9GLOM</name>
<accession>A0A9W4T3C5</accession>
<keyword evidence="2" id="KW-1185">Reference proteome</keyword>